<dbReference type="KEGG" id="sjv:SJAV_10840"/>
<organism evidence="1">
    <name type="scientific">Sulfurisphaera javensis</name>
    <dbReference type="NCBI Taxonomy" id="2049879"/>
    <lineage>
        <taxon>Archaea</taxon>
        <taxon>Thermoproteota</taxon>
        <taxon>Thermoprotei</taxon>
        <taxon>Sulfolobales</taxon>
        <taxon>Sulfolobaceae</taxon>
        <taxon>Sulfurisphaera</taxon>
    </lineage>
</organism>
<dbReference type="EMBL" id="AP031322">
    <property type="protein sequence ID" value="BFH73140.1"/>
    <property type="molecule type" value="Genomic_DNA"/>
</dbReference>
<dbReference type="AlphaFoldDB" id="A0AAT9GQT1"/>
<evidence type="ECO:0008006" key="2">
    <source>
        <dbReference type="Google" id="ProtNLM"/>
    </source>
</evidence>
<protein>
    <recommendedName>
        <fullName evidence="2">CopG family transcriptional regulator</fullName>
    </recommendedName>
</protein>
<accession>A0AAT9GQT1</accession>
<gene>
    <name evidence="1" type="ORF">SJAV_10840</name>
</gene>
<evidence type="ECO:0000313" key="1">
    <source>
        <dbReference type="EMBL" id="BFH73140.1"/>
    </source>
</evidence>
<sequence length="29" mass="3396">MVSVRIKKEVVKEIDSLVSERVFFSRNEA</sequence>
<proteinExistence type="predicted"/>
<reference evidence="1" key="1">
    <citation type="submission" date="2024-03" db="EMBL/GenBank/DDBJ databases">
        <title>Complete genome sequence of Sulfurisphaera javensis strain KD-1.</title>
        <authorList>
            <person name="Sakai H."/>
            <person name="Nur N."/>
            <person name="Suwanto A."/>
            <person name="Kurosawa N."/>
        </authorList>
    </citation>
    <scope>NUCLEOTIDE SEQUENCE</scope>
    <source>
        <strain evidence="1">KD-1</strain>
    </source>
</reference>
<name>A0AAT9GQT1_9CREN</name>